<evidence type="ECO:0000313" key="3">
    <source>
        <dbReference type="Proteomes" id="UP000204551"/>
    </source>
</evidence>
<evidence type="ECO:0000313" key="2">
    <source>
        <dbReference type="EMBL" id="ASO05432.1"/>
    </source>
</evidence>
<evidence type="ECO:0008006" key="4">
    <source>
        <dbReference type="Google" id="ProtNLM"/>
    </source>
</evidence>
<dbReference type="AlphaFoldDB" id="A0A221UVU1"/>
<reference evidence="2 3" key="1">
    <citation type="submission" date="2017-07" db="EMBL/GenBank/DDBJ databases">
        <title>Genome Sequence of Arenibacter algicola Strain SMS7 Isolated from a culture of the Diatom Skeletonema marinoi.</title>
        <authorList>
            <person name="Topel M."/>
            <person name="Pinder M.I.M."/>
            <person name="Johansson O.N."/>
            <person name="Kourtchenko O."/>
            <person name="Godhe A."/>
            <person name="Clarke A.K."/>
        </authorList>
    </citation>
    <scope>NUCLEOTIDE SEQUENCE [LARGE SCALE GENOMIC DNA]</scope>
    <source>
        <strain evidence="2 3">SMS7</strain>
    </source>
</reference>
<protein>
    <recommendedName>
        <fullName evidence="4">Lipoprotein</fullName>
    </recommendedName>
</protein>
<feature type="signal peptide" evidence="1">
    <location>
        <begin position="1"/>
        <end position="20"/>
    </location>
</feature>
<dbReference type="KEGG" id="aalg:AREALGSMS7_01971"/>
<gene>
    <name evidence="2" type="ORF">AREALGSMS7_01971</name>
</gene>
<dbReference type="RefSeq" id="WP_093978188.1">
    <property type="nucleotide sequence ID" value="NZ_CP022515.1"/>
</dbReference>
<name>A0A221UVU1_9FLAO</name>
<feature type="chain" id="PRO_5011968092" description="Lipoprotein" evidence="1">
    <location>
        <begin position="21"/>
        <end position="146"/>
    </location>
</feature>
<sequence length="146" mass="16782">MKIHLLLLFLSSLISISCTNSDKKPIVLNSKIQKGLLEYWKEYSNEKKHGNLPLCLSLDQYDGINRVAINRSEIYTDAEMKGLFYLDSIPVILLLADEKNYVFDNKLLEQIFEKADFNKLEKNLKVVLLHLLGHLVKGNIEKSLTC</sequence>
<proteinExistence type="predicted"/>
<organism evidence="2 3">
    <name type="scientific">Arenibacter algicola</name>
    <dbReference type="NCBI Taxonomy" id="616991"/>
    <lineage>
        <taxon>Bacteria</taxon>
        <taxon>Pseudomonadati</taxon>
        <taxon>Bacteroidota</taxon>
        <taxon>Flavobacteriia</taxon>
        <taxon>Flavobacteriales</taxon>
        <taxon>Flavobacteriaceae</taxon>
        <taxon>Arenibacter</taxon>
    </lineage>
</organism>
<evidence type="ECO:0000256" key="1">
    <source>
        <dbReference type="SAM" id="SignalP"/>
    </source>
</evidence>
<keyword evidence="1" id="KW-0732">Signal</keyword>
<dbReference type="EMBL" id="CP022515">
    <property type="protein sequence ID" value="ASO05432.1"/>
    <property type="molecule type" value="Genomic_DNA"/>
</dbReference>
<dbReference type="STRING" id="616991.GCA_000733925_04440"/>
<dbReference type="Proteomes" id="UP000204551">
    <property type="component" value="Chromosome"/>
</dbReference>
<dbReference type="PROSITE" id="PS51257">
    <property type="entry name" value="PROKAR_LIPOPROTEIN"/>
    <property type="match status" value="1"/>
</dbReference>
<accession>A0A221UVU1</accession>